<protein>
    <recommendedName>
        <fullName evidence="2">GH18 domain-containing protein</fullName>
    </recommendedName>
</protein>
<dbReference type="AlphaFoldDB" id="A0A182JQJ9"/>
<feature type="domain" description="GH18" evidence="2">
    <location>
        <begin position="30"/>
        <end position="373"/>
    </location>
</feature>
<dbReference type="VEuPathDB" id="VectorBase:ACHR000782"/>
<dbReference type="STRING" id="43041.A0A182JQJ9"/>
<proteinExistence type="predicted"/>
<dbReference type="Gene3D" id="3.20.20.80">
    <property type="entry name" value="Glycosidases"/>
    <property type="match status" value="1"/>
</dbReference>
<dbReference type="EnsemblMetazoa" id="ACHR000782-RA">
    <property type="protein sequence ID" value="ACHR000782-PA"/>
    <property type="gene ID" value="ACHR000782"/>
</dbReference>
<evidence type="ECO:0000313" key="4">
    <source>
        <dbReference type="Proteomes" id="UP000075881"/>
    </source>
</evidence>
<dbReference type="SMART" id="SM00636">
    <property type="entry name" value="Glyco_18"/>
    <property type="match status" value="1"/>
</dbReference>
<sequence length="373" mass="41364">METLSHRLVGKLRASPLACKIFWPKKLHDQHIVCYYDSRAASYNTATFPKNISSTNCTHYVYDGIGVTAQGDIRILSNYDTAFGFDEFQNIRRNSDVQLYVLLSSDRDGGKNLTNAISGRGEKLVNSIAIFLEQYNFDGVEIDRRTNDFDKNALARFVNRLRSRLYMINKQLAVSVLAQFADAYDITSLSLYADMINLHAYNFTTSTSNTVANLAPLFSSTPNNTVSVNSTVSSWLVAGARRNKMNLVVATYGRSYVLASEDQRTVGARNTGPGEAGSNTKRPGLLARDEFCNISSDYSSVSDSGTATTYYFKGKSWIAIETEDTLVQKFTYVLDTALAGVGIYSLEFDDTSNTCGNGAYRFSELAYQYFTSG</sequence>
<dbReference type="InterPro" id="IPR011583">
    <property type="entry name" value="Chitinase_II/V-like_cat"/>
</dbReference>
<dbReference type="InterPro" id="IPR001223">
    <property type="entry name" value="Glyco_hydro18_cat"/>
</dbReference>
<reference evidence="4" key="1">
    <citation type="submission" date="2013-03" db="EMBL/GenBank/DDBJ databases">
        <title>The Genome Sequence of Anopheles christyi ACHKN1017.</title>
        <authorList>
            <consortium name="The Broad Institute Genomics Platform"/>
            <person name="Neafsey D.E."/>
            <person name="Besansky N."/>
            <person name="Walker B."/>
            <person name="Young S.K."/>
            <person name="Zeng Q."/>
            <person name="Gargeya S."/>
            <person name="Fitzgerald M."/>
            <person name="Haas B."/>
            <person name="Abouelleil A."/>
            <person name="Allen A.W."/>
            <person name="Alvarado L."/>
            <person name="Arachchi H.M."/>
            <person name="Berlin A.M."/>
            <person name="Chapman S.B."/>
            <person name="Gainer-Dewar J."/>
            <person name="Goldberg J."/>
            <person name="Griggs A."/>
            <person name="Gujja S."/>
            <person name="Hansen M."/>
            <person name="Howarth C."/>
            <person name="Imamovic A."/>
            <person name="Ireland A."/>
            <person name="Larimer J."/>
            <person name="McCowan C."/>
            <person name="Murphy C."/>
            <person name="Pearson M."/>
            <person name="Poon T.W."/>
            <person name="Priest M."/>
            <person name="Roberts A."/>
            <person name="Saif S."/>
            <person name="Shea T."/>
            <person name="Sisk P."/>
            <person name="Sykes S."/>
            <person name="Wortman J."/>
            <person name="Nusbaum C."/>
            <person name="Birren B."/>
        </authorList>
    </citation>
    <scope>NUCLEOTIDE SEQUENCE [LARGE SCALE GENOMIC DNA]</scope>
    <source>
        <strain evidence="4">ACHKN1017</strain>
    </source>
</reference>
<dbReference type="GO" id="GO:0008061">
    <property type="term" value="F:chitin binding"/>
    <property type="evidence" value="ECO:0007669"/>
    <property type="project" value="InterPro"/>
</dbReference>
<reference evidence="3" key="2">
    <citation type="submission" date="2020-05" db="UniProtKB">
        <authorList>
            <consortium name="EnsemblMetazoa"/>
        </authorList>
    </citation>
    <scope>IDENTIFICATION</scope>
    <source>
        <strain evidence="3">ACHKN1017</strain>
    </source>
</reference>
<keyword evidence="1" id="KW-0732">Signal</keyword>
<name>A0A182JQJ9_9DIPT</name>
<dbReference type="SUPFAM" id="SSF51445">
    <property type="entry name" value="(Trans)glycosidases"/>
    <property type="match status" value="1"/>
</dbReference>
<dbReference type="InterPro" id="IPR050314">
    <property type="entry name" value="Glycosyl_Hydrlase_18"/>
</dbReference>
<dbReference type="GO" id="GO:0005576">
    <property type="term" value="C:extracellular region"/>
    <property type="evidence" value="ECO:0007669"/>
    <property type="project" value="TreeGrafter"/>
</dbReference>
<dbReference type="Pfam" id="PF00704">
    <property type="entry name" value="Glyco_hydro_18"/>
    <property type="match status" value="1"/>
</dbReference>
<dbReference type="GO" id="GO:0006032">
    <property type="term" value="P:chitin catabolic process"/>
    <property type="evidence" value="ECO:0007669"/>
    <property type="project" value="TreeGrafter"/>
</dbReference>
<dbReference type="Gene3D" id="3.10.50.10">
    <property type="match status" value="1"/>
</dbReference>
<dbReference type="Proteomes" id="UP000075881">
    <property type="component" value="Unassembled WGS sequence"/>
</dbReference>
<dbReference type="SUPFAM" id="SSF54556">
    <property type="entry name" value="Chitinase insertion domain"/>
    <property type="match status" value="1"/>
</dbReference>
<dbReference type="GO" id="GO:0004568">
    <property type="term" value="F:chitinase activity"/>
    <property type="evidence" value="ECO:0007669"/>
    <property type="project" value="TreeGrafter"/>
</dbReference>
<dbReference type="InterPro" id="IPR017853">
    <property type="entry name" value="GH"/>
</dbReference>
<dbReference type="InterPro" id="IPR029070">
    <property type="entry name" value="Chitinase_insertion_sf"/>
</dbReference>
<organism evidence="3 4">
    <name type="scientific">Anopheles christyi</name>
    <dbReference type="NCBI Taxonomy" id="43041"/>
    <lineage>
        <taxon>Eukaryota</taxon>
        <taxon>Metazoa</taxon>
        <taxon>Ecdysozoa</taxon>
        <taxon>Arthropoda</taxon>
        <taxon>Hexapoda</taxon>
        <taxon>Insecta</taxon>
        <taxon>Pterygota</taxon>
        <taxon>Neoptera</taxon>
        <taxon>Endopterygota</taxon>
        <taxon>Diptera</taxon>
        <taxon>Nematocera</taxon>
        <taxon>Culicoidea</taxon>
        <taxon>Culicidae</taxon>
        <taxon>Anophelinae</taxon>
        <taxon>Anopheles</taxon>
    </lineage>
</organism>
<evidence type="ECO:0000259" key="2">
    <source>
        <dbReference type="PROSITE" id="PS51910"/>
    </source>
</evidence>
<evidence type="ECO:0000256" key="1">
    <source>
        <dbReference type="ARBA" id="ARBA00022729"/>
    </source>
</evidence>
<dbReference type="PROSITE" id="PS51910">
    <property type="entry name" value="GH18_2"/>
    <property type="match status" value="1"/>
</dbReference>
<dbReference type="PANTHER" id="PTHR11177:SF360">
    <property type="entry name" value="CHITINASE 4-RELATED"/>
    <property type="match status" value="1"/>
</dbReference>
<dbReference type="GO" id="GO:0005975">
    <property type="term" value="P:carbohydrate metabolic process"/>
    <property type="evidence" value="ECO:0007669"/>
    <property type="project" value="InterPro"/>
</dbReference>
<dbReference type="PANTHER" id="PTHR11177">
    <property type="entry name" value="CHITINASE"/>
    <property type="match status" value="1"/>
</dbReference>
<keyword evidence="4" id="KW-1185">Reference proteome</keyword>
<accession>A0A182JQJ9</accession>
<evidence type="ECO:0000313" key="3">
    <source>
        <dbReference type="EnsemblMetazoa" id="ACHR000782-PA"/>
    </source>
</evidence>